<reference evidence="9" key="1">
    <citation type="submission" date="2017-09" db="EMBL/GenBank/DDBJ databases">
        <title>Metaegenomics of thermophilic ammonia-oxidizing enrichment culture.</title>
        <authorList>
            <person name="Kato S."/>
            <person name="Suzuki K."/>
        </authorList>
    </citation>
    <scope>NUCLEOTIDE SEQUENCE [LARGE SCALE GENOMIC DNA]</scope>
</reference>
<comment type="similarity">
    <text evidence="1">Belongs to the MreC family.</text>
</comment>
<dbReference type="CDD" id="cd14686">
    <property type="entry name" value="bZIP"/>
    <property type="match status" value="1"/>
</dbReference>
<keyword evidence="3" id="KW-0133">Cell shape</keyword>
<evidence type="ECO:0000256" key="2">
    <source>
        <dbReference type="ARBA" id="ARBA00013855"/>
    </source>
</evidence>
<dbReference type="PANTHER" id="PTHR34138">
    <property type="entry name" value="CELL SHAPE-DETERMINING PROTEIN MREC"/>
    <property type="match status" value="1"/>
</dbReference>
<dbReference type="Pfam" id="PF04085">
    <property type="entry name" value="MreC"/>
    <property type="match status" value="1"/>
</dbReference>
<dbReference type="EMBL" id="BEHT01000021">
    <property type="protein sequence ID" value="GBC99115.1"/>
    <property type="molecule type" value="Genomic_DNA"/>
</dbReference>
<evidence type="ECO:0000256" key="3">
    <source>
        <dbReference type="ARBA" id="ARBA00022960"/>
    </source>
</evidence>
<evidence type="ECO:0000256" key="5">
    <source>
        <dbReference type="SAM" id="Coils"/>
    </source>
</evidence>
<feature type="transmembrane region" description="Helical" evidence="6">
    <location>
        <begin position="22"/>
        <end position="44"/>
    </location>
</feature>
<organism evidence="8 9">
    <name type="scientific">Candidatus Fervidibacter japonicus</name>
    <dbReference type="NCBI Taxonomy" id="2035412"/>
    <lineage>
        <taxon>Bacteria</taxon>
        <taxon>Candidatus Fervidibacterota</taxon>
        <taxon>Candidatus Fervidibacter</taxon>
    </lineage>
</organism>
<dbReference type="PANTHER" id="PTHR34138:SF1">
    <property type="entry name" value="CELL SHAPE-DETERMINING PROTEIN MREC"/>
    <property type="match status" value="1"/>
</dbReference>
<dbReference type="InterPro" id="IPR007221">
    <property type="entry name" value="MreC"/>
</dbReference>
<evidence type="ECO:0000259" key="7">
    <source>
        <dbReference type="Pfam" id="PF04085"/>
    </source>
</evidence>
<dbReference type="AlphaFoldDB" id="A0A2H5XD67"/>
<proteinExistence type="inferred from homology"/>
<dbReference type="Gene3D" id="2.40.10.350">
    <property type="entry name" value="Rod shape-determining protein MreC, domain 2"/>
    <property type="match status" value="1"/>
</dbReference>
<dbReference type="InterPro" id="IPR042177">
    <property type="entry name" value="Cell/Rod_1"/>
</dbReference>
<keyword evidence="6" id="KW-1133">Transmembrane helix</keyword>
<feature type="domain" description="Rod shape-determining protein MreC beta-barrel core" evidence="7">
    <location>
        <begin position="133"/>
        <end position="276"/>
    </location>
</feature>
<dbReference type="Gene3D" id="2.40.10.340">
    <property type="entry name" value="Rod shape-determining protein MreC, domain 1"/>
    <property type="match status" value="1"/>
</dbReference>
<gene>
    <name evidence="8" type="primary">mreC</name>
    <name evidence="8" type="ORF">HRbin17_01636</name>
</gene>
<keyword evidence="6" id="KW-0812">Transmembrane</keyword>
<name>A0A2H5XD67_9BACT</name>
<dbReference type="InterPro" id="IPR042175">
    <property type="entry name" value="Cell/Rod_MreC_2"/>
</dbReference>
<dbReference type="GO" id="GO:0008360">
    <property type="term" value="P:regulation of cell shape"/>
    <property type="evidence" value="ECO:0007669"/>
    <property type="project" value="UniProtKB-KW"/>
</dbReference>
<feature type="coiled-coil region" evidence="5">
    <location>
        <begin position="79"/>
        <end position="106"/>
    </location>
</feature>
<evidence type="ECO:0000256" key="6">
    <source>
        <dbReference type="SAM" id="Phobius"/>
    </source>
</evidence>
<dbReference type="Proteomes" id="UP000236173">
    <property type="component" value="Unassembled WGS sequence"/>
</dbReference>
<accession>A0A2H5XD67</accession>
<dbReference type="NCBIfam" id="TIGR00219">
    <property type="entry name" value="mreC"/>
    <property type="match status" value="1"/>
</dbReference>
<dbReference type="GO" id="GO:0005886">
    <property type="term" value="C:plasma membrane"/>
    <property type="evidence" value="ECO:0007669"/>
    <property type="project" value="TreeGrafter"/>
</dbReference>
<keyword evidence="5" id="KW-0175">Coiled coil</keyword>
<dbReference type="InterPro" id="IPR055342">
    <property type="entry name" value="MreC_beta-barrel_core"/>
</dbReference>
<evidence type="ECO:0000313" key="9">
    <source>
        <dbReference type="Proteomes" id="UP000236173"/>
    </source>
</evidence>
<sequence length="281" mass="30685">MATRRGVTRTDSGAGIANLIKAFIWGAFFAAGVLGVIALSRLALPPVTGLLGAAGMRIVSTATHMWHWGRQWVNTLLSSDDAALRLQRLQRRVAALEAENLYLRRLAEENQRLRTLLDLGQDLRHPYLAAEIVAIGGSNWYRTAIINKGSAEGVTPNAPVLSHRGLAGRVWEVRSHHSVILLLTDRRSAVGVALSGVPRVFGIVKGTGGRWLELVHLSRHITPRRGERLVTSGLGGVFPPDIPVGEVVRVDGRTEPPTVWVRPFAHDRNLHEVIVLTDTPP</sequence>
<comment type="caution">
    <text evidence="8">The sequence shown here is derived from an EMBL/GenBank/DDBJ whole genome shotgun (WGS) entry which is preliminary data.</text>
</comment>
<evidence type="ECO:0000313" key="8">
    <source>
        <dbReference type="EMBL" id="GBC99115.1"/>
    </source>
</evidence>
<protein>
    <recommendedName>
        <fullName evidence="2">Cell shape-determining protein MreC</fullName>
    </recommendedName>
    <alternativeName>
        <fullName evidence="4">Cell shape protein MreC</fullName>
    </alternativeName>
</protein>
<keyword evidence="6" id="KW-0472">Membrane</keyword>
<evidence type="ECO:0000256" key="4">
    <source>
        <dbReference type="ARBA" id="ARBA00032089"/>
    </source>
</evidence>
<evidence type="ECO:0000256" key="1">
    <source>
        <dbReference type="ARBA" id="ARBA00009369"/>
    </source>
</evidence>